<feature type="non-terminal residue" evidence="2">
    <location>
        <position position="69"/>
    </location>
</feature>
<evidence type="ECO:0000313" key="2">
    <source>
        <dbReference type="EMBL" id="KAK0444978.1"/>
    </source>
</evidence>
<protein>
    <recommendedName>
        <fullName evidence="1">Ribosomal RNA methyltransferase FtsJ domain-containing protein</fullName>
    </recommendedName>
</protein>
<dbReference type="SUPFAM" id="SSF53335">
    <property type="entry name" value="S-adenosyl-L-methionine-dependent methyltransferases"/>
    <property type="match status" value="1"/>
</dbReference>
<evidence type="ECO:0000259" key="1">
    <source>
        <dbReference type="Pfam" id="PF01728"/>
    </source>
</evidence>
<name>A0AA39MSU5_ARMTA</name>
<dbReference type="InterPro" id="IPR029063">
    <property type="entry name" value="SAM-dependent_MTases_sf"/>
</dbReference>
<dbReference type="Proteomes" id="UP001175211">
    <property type="component" value="Unassembled WGS sequence"/>
</dbReference>
<gene>
    <name evidence="2" type="ORF">EV420DRAFT_1572755</name>
</gene>
<dbReference type="Gene3D" id="3.40.50.150">
    <property type="entry name" value="Vaccinia Virus protein VP39"/>
    <property type="match status" value="1"/>
</dbReference>
<sequence length="69" mass="7761">MSFRPTLAALSKKSSTQWMARQRHDHCVKQQACKSRSAFKLLELDSQLNFLDDDDVHIIVDLGAASGGW</sequence>
<evidence type="ECO:0000313" key="3">
    <source>
        <dbReference type="Proteomes" id="UP001175211"/>
    </source>
</evidence>
<dbReference type="RefSeq" id="XP_060325325.1">
    <property type="nucleotide sequence ID" value="XM_060474363.1"/>
</dbReference>
<dbReference type="GO" id="GO:0008168">
    <property type="term" value="F:methyltransferase activity"/>
    <property type="evidence" value="ECO:0007669"/>
    <property type="project" value="InterPro"/>
</dbReference>
<dbReference type="AlphaFoldDB" id="A0AA39MSU5"/>
<proteinExistence type="predicted"/>
<organism evidence="2 3">
    <name type="scientific">Armillaria tabescens</name>
    <name type="common">Ringless honey mushroom</name>
    <name type="synonym">Agaricus tabescens</name>
    <dbReference type="NCBI Taxonomy" id="1929756"/>
    <lineage>
        <taxon>Eukaryota</taxon>
        <taxon>Fungi</taxon>
        <taxon>Dikarya</taxon>
        <taxon>Basidiomycota</taxon>
        <taxon>Agaricomycotina</taxon>
        <taxon>Agaricomycetes</taxon>
        <taxon>Agaricomycetidae</taxon>
        <taxon>Agaricales</taxon>
        <taxon>Marasmiineae</taxon>
        <taxon>Physalacriaceae</taxon>
        <taxon>Desarmillaria</taxon>
    </lineage>
</organism>
<keyword evidence="3" id="KW-1185">Reference proteome</keyword>
<dbReference type="InterPro" id="IPR002877">
    <property type="entry name" value="RNA_MeTrfase_FtsJ_dom"/>
</dbReference>
<dbReference type="EMBL" id="JAUEPS010000051">
    <property type="protein sequence ID" value="KAK0444978.1"/>
    <property type="molecule type" value="Genomic_DNA"/>
</dbReference>
<accession>A0AA39MSU5</accession>
<dbReference type="GeneID" id="85357911"/>
<dbReference type="GO" id="GO:0032259">
    <property type="term" value="P:methylation"/>
    <property type="evidence" value="ECO:0007669"/>
    <property type="project" value="InterPro"/>
</dbReference>
<comment type="caution">
    <text evidence="2">The sequence shown here is derived from an EMBL/GenBank/DDBJ whole genome shotgun (WGS) entry which is preliminary data.</text>
</comment>
<reference evidence="2" key="1">
    <citation type="submission" date="2023-06" db="EMBL/GenBank/DDBJ databases">
        <authorList>
            <consortium name="Lawrence Berkeley National Laboratory"/>
            <person name="Ahrendt S."/>
            <person name="Sahu N."/>
            <person name="Indic B."/>
            <person name="Wong-Bajracharya J."/>
            <person name="Merenyi Z."/>
            <person name="Ke H.-M."/>
            <person name="Monk M."/>
            <person name="Kocsube S."/>
            <person name="Drula E."/>
            <person name="Lipzen A."/>
            <person name="Balint B."/>
            <person name="Henrissat B."/>
            <person name="Andreopoulos B."/>
            <person name="Martin F.M."/>
            <person name="Harder C.B."/>
            <person name="Rigling D."/>
            <person name="Ford K.L."/>
            <person name="Foster G.D."/>
            <person name="Pangilinan J."/>
            <person name="Papanicolaou A."/>
            <person name="Barry K."/>
            <person name="LaButti K."/>
            <person name="Viragh M."/>
            <person name="Koriabine M."/>
            <person name="Yan M."/>
            <person name="Riley R."/>
            <person name="Champramary S."/>
            <person name="Plett K.L."/>
            <person name="Tsai I.J."/>
            <person name="Slot J."/>
            <person name="Sipos G."/>
            <person name="Plett J."/>
            <person name="Nagy L.G."/>
            <person name="Grigoriev I.V."/>
        </authorList>
    </citation>
    <scope>NUCLEOTIDE SEQUENCE</scope>
    <source>
        <strain evidence="2">CCBAS 213</strain>
    </source>
</reference>
<feature type="domain" description="Ribosomal RNA methyltransferase FtsJ" evidence="1">
    <location>
        <begin position="34"/>
        <end position="69"/>
    </location>
</feature>
<dbReference type="Pfam" id="PF01728">
    <property type="entry name" value="FtsJ"/>
    <property type="match status" value="1"/>
</dbReference>